<evidence type="ECO:0000313" key="2">
    <source>
        <dbReference type="Proteomes" id="UP000078543"/>
    </source>
</evidence>
<sequence length="121" mass="12777">MLELCEETFNAPAELVGEPIIGMLVLAMAAWRDDRLAALVEDEVVEPISVIGAIRKDLIGLQSPDQIAGGGHIVLLAGAKLETYRQAECIDYGVEFGSEAASGAAKSLGLRSPLFRRAPAA</sequence>
<accession>A0A178MZZ9</accession>
<comment type="caution">
    <text evidence="1">The sequence shown here is derived from an EMBL/GenBank/DDBJ whole genome shotgun (WGS) entry which is preliminary data.</text>
</comment>
<keyword evidence="2" id="KW-1185">Reference proteome</keyword>
<proteinExistence type="predicted"/>
<evidence type="ECO:0000313" key="1">
    <source>
        <dbReference type="EMBL" id="OAN56505.1"/>
    </source>
</evidence>
<protein>
    <submittedName>
        <fullName evidence="1">Uncharacterized protein</fullName>
    </submittedName>
</protein>
<dbReference type="AlphaFoldDB" id="A0A178MZZ9"/>
<dbReference type="EMBL" id="LWQU01000093">
    <property type="protein sequence ID" value="OAN56505.1"/>
    <property type="molecule type" value="Genomic_DNA"/>
</dbReference>
<gene>
    <name evidence="1" type="ORF">A6A05_19635</name>
</gene>
<name>A0A178MZZ9_9PROT</name>
<organism evidence="1 2">
    <name type="scientific">Magnetospirillum moscoviense</name>
    <dbReference type="NCBI Taxonomy" id="1437059"/>
    <lineage>
        <taxon>Bacteria</taxon>
        <taxon>Pseudomonadati</taxon>
        <taxon>Pseudomonadota</taxon>
        <taxon>Alphaproteobacteria</taxon>
        <taxon>Rhodospirillales</taxon>
        <taxon>Rhodospirillaceae</taxon>
        <taxon>Magnetospirillum</taxon>
    </lineage>
</organism>
<reference evidence="1 2" key="1">
    <citation type="submission" date="2016-04" db="EMBL/GenBank/DDBJ databases">
        <title>Draft genome sequence of freshwater magnetotactic bacteria Magnetospirillum marisnigri SP-1 and Magnetospirillum moscoviense BB-1.</title>
        <authorList>
            <person name="Koziaeva V."/>
            <person name="Dziuba M.V."/>
            <person name="Ivanov T.M."/>
            <person name="Kuznetsov B."/>
            <person name="Grouzdev D.S."/>
        </authorList>
    </citation>
    <scope>NUCLEOTIDE SEQUENCE [LARGE SCALE GENOMIC DNA]</scope>
    <source>
        <strain evidence="1 2">BB-1</strain>
    </source>
</reference>
<dbReference type="Proteomes" id="UP000078543">
    <property type="component" value="Unassembled WGS sequence"/>
</dbReference>